<dbReference type="EMBL" id="JAZHXJ010002275">
    <property type="protein sequence ID" value="KAL1839878.1"/>
    <property type="molecule type" value="Genomic_DNA"/>
</dbReference>
<name>A0ABR3VDV5_9PEZI</name>
<feature type="chain" id="PRO_5045163150" description="Secreted protein" evidence="2">
    <location>
        <begin position="28"/>
        <end position="152"/>
    </location>
</feature>
<feature type="transmembrane region" description="Helical" evidence="1">
    <location>
        <begin position="36"/>
        <end position="59"/>
    </location>
</feature>
<protein>
    <recommendedName>
        <fullName evidence="5">Secreted protein</fullName>
    </recommendedName>
</protein>
<keyword evidence="1" id="KW-0812">Transmembrane</keyword>
<feature type="signal peptide" evidence="2">
    <location>
        <begin position="1"/>
        <end position="27"/>
    </location>
</feature>
<keyword evidence="1" id="KW-0472">Membrane</keyword>
<evidence type="ECO:0008006" key="5">
    <source>
        <dbReference type="Google" id="ProtNLM"/>
    </source>
</evidence>
<proteinExistence type="predicted"/>
<dbReference type="Proteomes" id="UP001586593">
    <property type="component" value="Unassembled WGS sequence"/>
</dbReference>
<reference evidence="3 4" key="1">
    <citation type="journal article" date="2024" name="Commun. Biol.">
        <title>Comparative genomic analysis of thermophilic fungi reveals convergent evolutionary adaptations and gene losses.</title>
        <authorList>
            <person name="Steindorff A.S."/>
            <person name="Aguilar-Pontes M.V."/>
            <person name="Robinson A.J."/>
            <person name="Andreopoulos B."/>
            <person name="LaButti K."/>
            <person name="Kuo A."/>
            <person name="Mondo S."/>
            <person name="Riley R."/>
            <person name="Otillar R."/>
            <person name="Haridas S."/>
            <person name="Lipzen A."/>
            <person name="Grimwood J."/>
            <person name="Schmutz J."/>
            <person name="Clum A."/>
            <person name="Reid I.D."/>
            <person name="Moisan M.C."/>
            <person name="Butler G."/>
            <person name="Nguyen T.T.M."/>
            <person name="Dewar K."/>
            <person name="Conant G."/>
            <person name="Drula E."/>
            <person name="Henrissat B."/>
            <person name="Hansel C."/>
            <person name="Singer S."/>
            <person name="Hutchinson M.I."/>
            <person name="de Vries R.P."/>
            <person name="Natvig D.O."/>
            <person name="Powell A.J."/>
            <person name="Tsang A."/>
            <person name="Grigoriev I.V."/>
        </authorList>
    </citation>
    <scope>NUCLEOTIDE SEQUENCE [LARGE SCALE GENOMIC DNA]</scope>
    <source>
        <strain evidence="3 4">ATCC 24622</strain>
    </source>
</reference>
<evidence type="ECO:0000256" key="1">
    <source>
        <dbReference type="SAM" id="Phobius"/>
    </source>
</evidence>
<comment type="caution">
    <text evidence="3">The sequence shown here is derived from an EMBL/GenBank/DDBJ whole genome shotgun (WGS) entry which is preliminary data.</text>
</comment>
<gene>
    <name evidence="3" type="ORF">VTK73DRAFT_3895</name>
</gene>
<evidence type="ECO:0000256" key="2">
    <source>
        <dbReference type="SAM" id="SignalP"/>
    </source>
</evidence>
<keyword evidence="2" id="KW-0732">Signal</keyword>
<evidence type="ECO:0000313" key="4">
    <source>
        <dbReference type="Proteomes" id="UP001586593"/>
    </source>
</evidence>
<organism evidence="3 4">
    <name type="scientific">Phialemonium thermophilum</name>
    <dbReference type="NCBI Taxonomy" id="223376"/>
    <lineage>
        <taxon>Eukaryota</taxon>
        <taxon>Fungi</taxon>
        <taxon>Dikarya</taxon>
        <taxon>Ascomycota</taxon>
        <taxon>Pezizomycotina</taxon>
        <taxon>Sordariomycetes</taxon>
        <taxon>Sordariomycetidae</taxon>
        <taxon>Cephalothecales</taxon>
        <taxon>Cephalothecaceae</taxon>
        <taxon>Phialemonium</taxon>
    </lineage>
</organism>
<evidence type="ECO:0000313" key="3">
    <source>
        <dbReference type="EMBL" id="KAL1839878.1"/>
    </source>
</evidence>
<keyword evidence="1" id="KW-1133">Transmembrane helix</keyword>
<keyword evidence="4" id="KW-1185">Reference proteome</keyword>
<sequence>MATRGASQLTAVCAVASFLWLSRSVAARPLAETPRLSACLLLLVSGLATLGASFFAPWLPGANGRFDSDRSVPLRKGGRPGHASPRRPRRFFLPVLVAAVVLRLEVLRRVVADMQCAAPGVEVRMGCPLVLCPCSLSHLGRLLGSCLVSLLD</sequence>
<accession>A0ABR3VDV5</accession>